<name>A0A8T9JB24_9MYRI</name>
<keyword evidence="1" id="KW-0812">Transmembrane</keyword>
<keyword evidence="2" id="KW-0496">Mitochondrion</keyword>
<dbReference type="AlphaFoldDB" id="A0A8T9JB24"/>
<keyword evidence="1" id="KW-1133">Transmembrane helix</keyword>
<keyword evidence="1" id="KW-0472">Membrane</keyword>
<feature type="transmembrane region" description="Helical" evidence="1">
    <location>
        <begin position="12"/>
        <end position="31"/>
    </location>
</feature>
<gene>
    <name evidence="2" type="primary">ATP8</name>
</gene>
<organism evidence="2">
    <name type="scientific">Prionopetalum kraepelini</name>
    <dbReference type="NCBI Taxonomy" id="2931675"/>
    <lineage>
        <taxon>Eukaryota</taxon>
        <taxon>Metazoa</taxon>
        <taxon>Ecdysozoa</taxon>
        <taxon>Arthropoda</taxon>
        <taxon>Myriapoda</taxon>
        <taxon>Diplopoda</taxon>
        <taxon>Helminthomorpha</taxon>
        <taxon>Spirostreptida</taxon>
        <taxon>Odontopygidae</taxon>
        <taxon>Prionopetalum</taxon>
    </lineage>
</organism>
<reference evidence="2" key="1">
    <citation type="submission" date="2020-04" db="EMBL/GenBank/DDBJ databases">
        <title>Complete mitochondrial genomes from museum specimens uncover millipede evolution in the Eastern Arc Mountains.</title>
        <authorList>
            <person name="Margaryan A."/>
        </authorList>
    </citation>
    <scope>NUCLEOTIDE SEQUENCE</scope>
</reference>
<dbReference type="RefSeq" id="YP_010352985.1">
    <property type="nucleotide sequence ID" value="NC_062688.1"/>
</dbReference>
<accession>A0A8T9JB24</accession>
<dbReference type="CTD" id="4509"/>
<dbReference type="EMBL" id="MT394524">
    <property type="protein sequence ID" value="UOF70468.1"/>
    <property type="molecule type" value="Genomic_DNA"/>
</dbReference>
<geneLocation type="mitochondrion" evidence="2"/>
<evidence type="ECO:0000256" key="1">
    <source>
        <dbReference type="SAM" id="Phobius"/>
    </source>
</evidence>
<protein>
    <submittedName>
        <fullName evidence="2">ATP synthase F0 subunit 8</fullName>
    </submittedName>
</protein>
<dbReference type="GeneID" id="71887445"/>
<proteinExistence type="predicted"/>
<sequence length="51" mass="6106">MPQMFPMNWTLMMLTFSIMLILTSISIYFSFNLNPTAQTLIYKTPTNIWLW</sequence>
<evidence type="ECO:0000313" key="2">
    <source>
        <dbReference type="EMBL" id="UOF70468.1"/>
    </source>
</evidence>